<proteinExistence type="predicted"/>
<name>A0A1B7NUW9_9EURO</name>
<reference evidence="4 5" key="1">
    <citation type="submission" date="2015-07" db="EMBL/GenBank/DDBJ databases">
        <title>Emmonsia species relationships and genome sequence.</title>
        <authorList>
            <person name="Cuomo C.A."/>
            <person name="Schwartz I.S."/>
            <person name="Kenyon C."/>
            <person name="de Hoog G.S."/>
            <person name="Govender N.P."/>
            <person name="Botha A."/>
            <person name="Moreno L."/>
            <person name="de Vries M."/>
            <person name="Munoz J.F."/>
            <person name="Stielow J.B."/>
        </authorList>
    </citation>
    <scope>NUCLEOTIDE SEQUENCE [LARGE SCALE GENOMIC DNA]</scope>
    <source>
        <strain evidence="4 5">CBS 136260</strain>
    </source>
</reference>
<dbReference type="OrthoDB" id="10006973at2759"/>
<dbReference type="InterPro" id="IPR001806">
    <property type="entry name" value="Small_GTPase"/>
</dbReference>
<evidence type="ECO:0000313" key="5">
    <source>
        <dbReference type="Proteomes" id="UP000091918"/>
    </source>
</evidence>
<dbReference type="InterPro" id="IPR027417">
    <property type="entry name" value="P-loop_NTPase"/>
</dbReference>
<accession>A0A1B7NUW9</accession>
<dbReference type="GO" id="GO:0003924">
    <property type="term" value="F:GTPase activity"/>
    <property type="evidence" value="ECO:0007669"/>
    <property type="project" value="InterPro"/>
</dbReference>
<organism evidence="4 5">
    <name type="scientific">Emergomyces africanus</name>
    <dbReference type="NCBI Taxonomy" id="1955775"/>
    <lineage>
        <taxon>Eukaryota</taxon>
        <taxon>Fungi</taxon>
        <taxon>Dikarya</taxon>
        <taxon>Ascomycota</taxon>
        <taxon>Pezizomycotina</taxon>
        <taxon>Eurotiomycetes</taxon>
        <taxon>Eurotiomycetidae</taxon>
        <taxon>Onygenales</taxon>
        <taxon>Ajellomycetaceae</taxon>
        <taxon>Emergomyces</taxon>
    </lineage>
</organism>
<dbReference type="SMART" id="SM00174">
    <property type="entry name" value="RHO"/>
    <property type="match status" value="1"/>
</dbReference>
<sequence>MGLAIICFSVTDINSFHDIESRWLPEIDHFHPLRAPRIVIGNKIDRRRTAYRAPGEDEMEHEKKKKKNGNGNGNGNGSKHFLLPSLGKKEDPDPVGEDGTVTREAGMRLAETINAVAYVECSAVTEEGMSDVYNAIQNAMGKAEEYVGQPIRCGRPGCSLL</sequence>
<dbReference type="Proteomes" id="UP000091918">
    <property type="component" value="Unassembled WGS sequence"/>
</dbReference>
<evidence type="ECO:0000256" key="2">
    <source>
        <dbReference type="ARBA" id="ARBA00023134"/>
    </source>
</evidence>
<dbReference type="Gene3D" id="3.40.50.300">
    <property type="entry name" value="P-loop containing nucleotide triphosphate hydrolases"/>
    <property type="match status" value="1"/>
</dbReference>
<feature type="region of interest" description="Disordered" evidence="3">
    <location>
        <begin position="50"/>
        <end position="101"/>
    </location>
</feature>
<dbReference type="GO" id="GO:0007264">
    <property type="term" value="P:small GTPase-mediated signal transduction"/>
    <property type="evidence" value="ECO:0007669"/>
    <property type="project" value="InterPro"/>
</dbReference>
<dbReference type="SUPFAM" id="SSF52540">
    <property type="entry name" value="P-loop containing nucleoside triphosphate hydrolases"/>
    <property type="match status" value="1"/>
</dbReference>
<dbReference type="Pfam" id="PF00071">
    <property type="entry name" value="Ras"/>
    <property type="match status" value="1"/>
</dbReference>
<keyword evidence="1" id="KW-0547">Nucleotide-binding</keyword>
<keyword evidence="2" id="KW-0342">GTP-binding</keyword>
<keyword evidence="5" id="KW-1185">Reference proteome</keyword>
<gene>
    <name evidence="4" type="ORF">ACJ72_05086</name>
</gene>
<dbReference type="PANTHER" id="PTHR24072">
    <property type="entry name" value="RHO FAMILY GTPASE"/>
    <property type="match status" value="1"/>
</dbReference>
<evidence type="ECO:0000313" key="4">
    <source>
        <dbReference type="EMBL" id="OAX80574.1"/>
    </source>
</evidence>
<dbReference type="STRING" id="1658172.A0A1B7NUW9"/>
<dbReference type="AlphaFoldDB" id="A0A1B7NUW9"/>
<evidence type="ECO:0000256" key="1">
    <source>
        <dbReference type="ARBA" id="ARBA00022741"/>
    </source>
</evidence>
<dbReference type="GO" id="GO:0005525">
    <property type="term" value="F:GTP binding"/>
    <property type="evidence" value="ECO:0007669"/>
    <property type="project" value="UniProtKB-KW"/>
</dbReference>
<protein>
    <submittedName>
        <fullName evidence="4">Uncharacterized protein</fullName>
    </submittedName>
</protein>
<evidence type="ECO:0000256" key="3">
    <source>
        <dbReference type="SAM" id="MobiDB-lite"/>
    </source>
</evidence>
<comment type="caution">
    <text evidence="4">The sequence shown here is derived from an EMBL/GenBank/DDBJ whole genome shotgun (WGS) entry which is preliminary data.</text>
</comment>
<dbReference type="EMBL" id="LGUA01000668">
    <property type="protein sequence ID" value="OAX80574.1"/>
    <property type="molecule type" value="Genomic_DNA"/>
</dbReference>
<dbReference type="InterPro" id="IPR003578">
    <property type="entry name" value="Small_GTPase_Rho"/>
</dbReference>